<feature type="domain" description="Ig-like" evidence="4">
    <location>
        <begin position="128"/>
        <end position="207"/>
    </location>
</feature>
<reference evidence="5" key="2">
    <citation type="submission" date="2025-09" db="UniProtKB">
        <authorList>
            <consortium name="Ensembl"/>
        </authorList>
    </citation>
    <scope>IDENTIFICATION</scope>
</reference>
<dbReference type="Proteomes" id="UP000261640">
    <property type="component" value="Unplaced"/>
</dbReference>
<keyword evidence="1" id="KW-0393">Immunoglobulin domain</keyword>
<organism evidence="5 6">
    <name type="scientific">Mastacembelus armatus</name>
    <name type="common">zig-zag eel</name>
    <dbReference type="NCBI Taxonomy" id="205130"/>
    <lineage>
        <taxon>Eukaryota</taxon>
        <taxon>Metazoa</taxon>
        <taxon>Chordata</taxon>
        <taxon>Craniata</taxon>
        <taxon>Vertebrata</taxon>
        <taxon>Euteleostomi</taxon>
        <taxon>Actinopterygii</taxon>
        <taxon>Neopterygii</taxon>
        <taxon>Teleostei</taxon>
        <taxon>Neoteleostei</taxon>
        <taxon>Acanthomorphata</taxon>
        <taxon>Anabantaria</taxon>
        <taxon>Synbranchiformes</taxon>
        <taxon>Mastacembelidae</taxon>
        <taxon>Mastacembelus</taxon>
    </lineage>
</organism>
<evidence type="ECO:0000259" key="4">
    <source>
        <dbReference type="PROSITE" id="PS50835"/>
    </source>
</evidence>
<dbReference type="RefSeq" id="XP_026173296.1">
    <property type="nucleotide sequence ID" value="XM_026317511.1"/>
</dbReference>
<dbReference type="Gene3D" id="2.60.40.10">
    <property type="entry name" value="Immunoglobulins"/>
    <property type="match status" value="4"/>
</dbReference>
<feature type="domain" description="Ig-like" evidence="4">
    <location>
        <begin position="213"/>
        <end position="332"/>
    </location>
</feature>
<dbReference type="InterPro" id="IPR036179">
    <property type="entry name" value="Ig-like_dom_sf"/>
</dbReference>
<dbReference type="CTD" id="799982"/>
<evidence type="ECO:0000313" key="5">
    <source>
        <dbReference type="Ensembl" id="ENSMAMP00000005133.1"/>
    </source>
</evidence>
<evidence type="ECO:0000256" key="2">
    <source>
        <dbReference type="SAM" id="Phobius"/>
    </source>
</evidence>
<feature type="domain" description="Ig-like" evidence="4">
    <location>
        <begin position="334"/>
        <end position="415"/>
    </location>
</feature>
<keyword evidence="2" id="KW-0812">Transmembrane</keyword>
<dbReference type="PROSITE" id="PS50835">
    <property type="entry name" value="IG_LIKE"/>
    <property type="match status" value="3"/>
</dbReference>
<keyword evidence="6" id="KW-1185">Reference proteome</keyword>
<dbReference type="GeneTree" id="ENSGT00390000001745"/>
<reference evidence="5" key="1">
    <citation type="submission" date="2025-08" db="UniProtKB">
        <authorList>
            <consortium name="Ensembl"/>
        </authorList>
    </citation>
    <scope>IDENTIFICATION</scope>
</reference>
<protein>
    <submittedName>
        <fullName evidence="5">CD4-1 molecule</fullName>
    </submittedName>
</protein>
<dbReference type="SMART" id="SM00409">
    <property type="entry name" value="IG"/>
    <property type="match status" value="4"/>
</dbReference>
<dbReference type="Ensembl" id="ENSMAMT00000005267.2">
    <property type="protein sequence ID" value="ENSMAMP00000005133.1"/>
    <property type="gene ID" value="ENSMAMG00000003457.2"/>
</dbReference>
<dbReference type="Pfam" id="PF00047">
    <property type="entry name" value="ig"/>
    <property type="match status" value="1"/>
</dbReference>
<dbReference type="InParanoid" id="A0A3Q3KUM5"/>
<feature type="signal peptide" evidence="3">
    <location>
        <begin position="1"/>
        <end position="27"/>
    </location>
</feature>
<dbReference type="PANTHER" id="PTHR11422:SF0">
    <property type="entry name" value="T-CELL SURFACE GLYCOPROTEIN CD4"/>
    <property type="match status" value="1"/>
</dbReference>
<evidence type="ECO:0000256" key="3">
    <source>
        <dbReference type="SAM" id="SignalP"/>
    </source>
</evidence>
<dbReference type="SUPFAM" id="SSF48726">
    <property type="entry name" value="Immunoglobulin"/>
    <property type="match status" value="4"/>
</dbReference>
<feature type="transmembrane region" description="Helical" evidence="2">
    <location>
        <begin position="429"/>
        <end position="453"/>
    </location>
</feature>
<accession>A0A3Q3KUM5</accession>
<keyword evidence="2" id="KW-0472">Membrane</keyword>
<dbReference type="PANTHER" id="PTHR11422">
    <property type="entry name" value="T-CELL SURFACE GLYCOPROTEIN CD4"/>
    <property type="match status" value="1"/>
</dbReference>
<dbReference type="InterPro" id="IPR013151">
    <property type="entry name" value="Immunoglobulin_dom"/>
</dbReference>
<dbReference type="OrthoDB" id="8657369at2759"/>
<sequence length="481" mass="53942">MADMKNIIQSVLILILTSVCPQHSVFSATGKEEVLYAQVGDNVVLKNPVSYQSNKHYMYWTFDDPNNLNIAWSNTFNVKKTEGNRWNITMSWLGDSLTILKIQPKHFGTFICRVTLGSTTNITKYKILELRVTVNPKSLLLPGDSLSLDCGEAKPEKKPKIEWLNPLGQVTYGGQVKVSQVSSQDNGEWTCVVKYDKKQHHAKVSVSVMDLSPAPSQPQYTSKGSRLDIPCSIPSHISWEQIKAAGMQEVQWQFFPKQSSGHVSNNPQLLFSLSPEDPLTWKSHQHRELNAAPELKKGSLSLTRKQGRREDRGNYMCSMKFKNGVSVSRTVHVEALQILSSPGTDLISGQQVNLTCSLGHPVSPDLQLKWSPPAQASHPSLQSDHHPALLIIPHVGTEHRGSWGCALWQGSTKLTSDVIMLKIEPRLSVWMLVIICSAAAIVILLLILVVILCRRRQRKLRHLKHRLCRCKNPTPKGFYRS</sequence>
<dbReference type="AlphaFoldDB" id="A0A3Q3KUM5"/>
<dbReference type="InterPro" id="IPR013783">
    <property type="entry name" value="Ig-like_fold"/>
</dbReference>
<dbReference type="GeneID" id="113136575"/>
<dbReference type="InterPro" id="IPR007110">
    <property type="entry name" value="Ig-like_dom"/>
</dbReference>
<proteinExistence type="predicted"/>
<evidence type="ECO:0000256" key="1">
    <source>
        <dbReference type="ARBA" id="ARBA00023319"/>
    </source>
</evidence>
<name>A0A3Q3KUM5_9TELE</name>
<keyword evidence="2" id="KW-1133">Transmembrane helix</keyword>
<keyword evidence="3" id="KW-0732">Signal</keyword>
<dbReference type="STRING" id="205130.ENSMAMP00000005133"/>
<feature type="chain" id="PRO_5018757446" evidence="3">
    <location>
        <begin position="28"/>
        <end position="481"/>
    </location>
</feature>
<dbReference type="InterPro" id="IPR003599">
    <property type="entry name" value="Ig_sub"/>
</dbReference>
<evidence type="ECO:0000313" key="6">
    <source>
        <dbReference type="Proteomes" id="UP000261640"/>
    </source>
</evidence>